<dbReference type="Gene3D" id="3.30.460.10">
    <property type="entry name" value="Beta Polymerase, domain 2"/>
    <property type="match status" value="1"/>
</dbReference>
<evidence type="ECO:0000313" key="1">
    <source>
        <dbReference type="EMBL" id="PXY31543.1"/>
    </source>
</evidence>
<dbReference type="AlphaFoldDB" id="A0A2V4BLN3"/>
<reference evidence="1 2" key="1">
    <citation type="submission" date="2016-07" db="EMBL/GenBank/DDBJ databases">
        <title>Draft genome sequence of Prauserella muralis DSM 45305, isolated from a mould-covered wall in an indoor environment.</title>
        <authorList>
            <person name="Ruckert C."/>
            <person name="Albersmeier A."/>
            <person name="Jiang C.-L."/>
            <person name="Jiang Y."/>
            <person name="Kalinowski J."/>
            <person name="Schneider O."/>
            <person name="Winkler A."/>
            <person name="Zotchev S.B."/>
        </authorList>
    </citation>
    <scope>NUCLEOTIDE SEQUENCE [LARGE SCALE GENOMIC DNA]</scope>
    <source>
        <strain evidence="1 2">DSM 45305</strain>
    </source>
</reference>
<dbReference type="Pfam" id="PF04229">
    <property type="entry name" value="GrpB"/>
    <property type="match status" value="1"/>
</dbReference>
<dbReference type="InterPro" id="IPR043519">
    <property type="entry name" value="NT_sf"/>
</dbReference>
<gene>
    <name evidence="1" type="ORF">BAY60_03995</name>
</gene>
<proteinExistence type="predicted"/>
<dbReference type="EMBL" id="MASW01000001">
    <property type="protein sequence ID" value="PXY31543.1"/>
    <property type="molecule type" value="Genomic_DNA"/>
</dbReference>
<dbReference type="SUPFAM" id="SSF81301">
    <property type="entry name" value="Nucleotidyltransferase"/>
    <property type="match status" value="1"/>
</dbReference>
<dbReference type="InterPro" id="IPR007344">
    <property type="entry name" value="GrpB/CoaE"/>
</dbReference>
<organism evidence="1 2">
    <name type="scientific">Prauserella muralis</name>
    <dbReference type="NCBI Taxonomy" id="588067"/>
    <lineage>
        <taxon>Bacteria</taxon>
        <taxon>Bacillati</taxon>
        <taxon>Actinomycetota</taxon>
        <taxon>Actinomycetes</taxon>
        <taxon>Pseudonocardiales</taxon>
        <taxon>Pseudonocardiaceae</taxon>
        <taxon>Prauserella</taxon>
    </lineage>
</organism>
<dbReference type="PANTHER" id="PTHR34822">
    <property type="entry name" value="GRPB DOMAIN PROTEIN (AFU_ORTHOLOGUE AFUA_1G01530)"/>
    <property type="match status" value="1"/>
</dbReference>
<evidence type="ECO:0008006" key="3">
    <source>
        <dbReference type="Google" id="ProtNLM"/>
    </source>
</evidence>
<sequence length="187" mass="21293">MVMSERLTDDALAAKLVGGLRPTRVELREYDPAWPARYEACAAQLRTILGDRARLIEHIGSTSVPGLVAKPVIDIVAGIDAPDDEPAYVPELEAAGYVVRVREPEHRCLRLERTDGPVNLHCYPPDHLEVRRYLVFRDRLRADAADRARYAAVKRELARHEWRDINYYAEAKWPVIREILGNAGWTE</sequence>
<accession>A0A2V4BLN3</accession>
<name>A0A2V4BLN3_9PSEU</name>
<comment type="caution">
    <text evidence="1">The sequence shown here is derived from an EMBL/GenBank/DDBJ whole genome shotgun (WGS) entry which is preliminary data.</text>
</comment>
<protein>
    <recommendedName>
        <fullName evidence="3">GrpB family protein</fullName>
    </recommendedName>
</protein>
<keyword evidence="2" id="KW-1185">Reference proteome</keyword>
<evidence type="ECO:0000313" key="2">
    <source>
        <dbReference type="Proteomes" id="UP000249915"/>
    </source>
</evidence>
<dbReference type="PANTHER" id="PTHR34822:SF1">
    <property type="entry name" value="GRPB FAMILY PROTEIN"/>
    <property type="match status" value="1"/>
</dbReference>
<dbReference type="Proteomes" id="UP000249915">
    <property type="component" value="Unassembled WGS sequence"/>
</dbReference>